<dbReference type="NCBIfam" id="TIGR01179">
    <property type="entry name" value="galE"/>
    <property type="match status" value="1"/>
</dbReference>
<dbReference type="InterPro" id="IPR001509">
    <property type="entry name" value="Epimerase_deHydtase"/>
</dbReference>
<dbReference type="InterPro" id="IPR036291">
    <property type="entry name" value="NAD(P)-bd_dom_sf"/>
</dbReference>
<dbReference type="EC" id="5.1.3.2" evidence="11"/>
<protein>
    <recommendedName>
        <fullName evidence="11">UDP-glucose 4-epimerase</fullName>
        <ecNumber evidence="11">5.1.3.2</ecNumber>
    </recommendedName>
</protein>
<dbReference type="InterPro" id="IPR005886">
    <property type="entry name" value="UDP_G4E"/>
</dbReference>
<comment type="function">
    <text evidence="8">Mutarotase converts alpha-aldose to the beta-anomer. It is active on D-glucose, L-arabinose, D-xylose, D-galactose, maltose and lactose.</text>
</comment>
<dbReference type="PANTHER" id="PTHR43725">
    <property type="entry name" value="UDP-GLUCOSE 4-EPIMERASE"/>
    <property type="match status" value="1"/>
</dbReference>
<evidence type="ECO:0000256" key="9">
    <source>
        <dbReference type="ARBA" id="ARBA00037955"/>
    </source>
</evidence>
<dbReference type="NCBIfam" id="NF007956">
    <property type="entry name" value="PRK10675.1"/>
    <property type="match status" value="1"/>
</dbReference>
<evidence type="ECO:0000256" key="11">
    <source>
        <dbReference type="RuleBase" id="RU366046"/>
    </source>
</evidence>
<comment type="subunit">
    <text evidence="11">Homodimer.</text>
</comment>
<dbReference type="EMBL" id="JASJQH010007123">
    <property type="protein sequence ID" value="KAK9717842.1"/>
    <property type="molecule type" value="Genomic_DNA"/>
</dbReference>
<name>A0ABR2W2E2_9FUNG</name>
<dbReference type="CDD" id="cd05247">
    <property type="entry name" value="UDP_G4E_1_SDR_e"/>
    <property type="match status" value="1"/>
</dbReference>
<dbReference type="PANTHER" id="PTHR43725:SF47">
    <property type="entry name" value="UDP-GLUCOSE 4-EPIMERASE"/>
    <property type="match status" value="1"/>
</dbReference>
<comment type="pathway">
    <text evidence="4">Carbohydrate metabolism; hexose metabolism.</text>
</comment>
<dbReference type="Gene3D" id="3.90.25.10">
    <property type="entry name" value="UDP-galactose 4-epimerase, domain 1"/>
    <property type="match status" value="1"/>
</dbReference>
<dbReference type="SUPFAM" id="SSF51735">
    <property type="entry name" value="NAD(P)-binding Rossmann-fold domains"/>
    <property type="match status" value="1"/>
</dbReference>
<proteinExistence type="inferred from homology"/>
<evidence type="ECO:0000259" key="12">
    <source>
        <dbReference type="Pfam" id="PF01370"/>
    </source>
</evidence>
<comment type="cofactor">
    <cofactor evidence="2 11">
        <name>NAD(+)</name>
        <dbReference type="ChEBI" id="CHEBI:57540"/>
    </cofactor>
</comment>
<evidence type="ECO:0000256" key="4">
    <source>
        <dbReference type="ARBA" id="ARBA00005028"/>
    </source>
</evidence>
<evidence type="ECO:0000256" key="5">
    <source>
        <dbReference type="ARBA" id="ARBA00023027"/>
    </source>
</evidence>
<evidence type="ECO:0000256" key="2">
    <source>
        <dbReference type="ARBA" id="ARBA00001911"/>
    </source>
</evidence>
<keyword evidence="5 11" id="KW-0520">NAD</keyword>
<comment type="caution">
    <text evidence="13">The sequence shown here is derived from an EMBL/GenBank/DDBJ whole genome shotgun (WGS) entry which is preliminary data.</text>
</comment>
<comment type="similarity">
    <text evidence="9">In the N-terminal section; belongs to the NAD(P)-dependent epimerase/dehydratase family.</text>
</comment>
<evidence type="ECO:0000256" key="8">
    <source>
        <dbReference type="ARBA" id="ARBA00037676"/>
    </source>
</evidence>
<evidence type="ECO:0000256" key="6">
    <source>
        <dbReference type="ARBA" id="ARBA00023144"/>
    </source>
</evidence>
<sequence>MLASHHEPIFGANTFGDKTYVLVTGGTGYIGSHTVLELLNTGYNVIVVDNLSNSSEESLRRVQKITGRSVLFHKADIMDYEAMDYIFSQYQVSAVLHFAGLKAVGESAQIPLTYYQKNVTGSLVLFELMDKYGVRNIVFSSSATVYGHPDMLPVNETATLRPTNPYGRTKYYVEEMLRDICKADDKWNAILLRYFNPTGAHLSGLIGEDPRGIPNNLMPYVAQVVVGKRPHVNVFGGDYDTPDGTGIRDYIHVVDVARGHLSALKKLKSNPGCVAYNLGTGRGYSVLEIINAMSKAADRNIPYKVVDRRPGDVGTVTADSSLAREGLQWEARYGLDAMCVDLWRWQSKNPSGYQAL</sequence>
<keyword evidence="7 11" id="KW-0413">Isomerase</keyword>
<evidence type="ECO:0000256" key="3">
    <source>
        <dbReference type="ARBA" id="ARBA00004947"/>
    </source>
</evidence>
<gene>
    <name evidence="13" type="ORF">K7432_005936</name>
</gene>
<dbReference type="Gene3D" id="3.40.50.720">
    <property type="entry name" value="NAD(P)-binding Rossmann-like Domain"/>
    <property type="match status" value="1"/>
</dbReference>
<comment type="catalytic activity">
    <reaction evidence="1 11">
        <text>UDP-alpha-D-glucose = UDP-alpha-D-galactose</text>
        <dbReference type="Rhea" id="RHEA:22168"/>
        <dbReference type="ChEBI" id="CHEBI:58885"/>
        <dbReference type="ChEBI" id="CHEBI:66914"/>
        <dbReference type="EC" id="5.1.3.2"/>
    </reaction>
</comment>
<evidence type="ECO:0000256" key="10">
    <source>
        <dbReference type="ARBA" id="ARBA00038238"/>
    </source>
</evidence>
<evidence type="ECO:0000313" key="14">
    <source>
        <dbReference type="Proteomes" id="UP001479436"/>
    </source>
</evidence>
<evidence type="ECO:0000256" key="7">
    <source>
        <dbReference type="ARBA" id="ARBA00023235"/>
    </source>
</evidence>
<keyword evidence="14" id="KW-1185">Reference proteome</keyword>
<feature type="domain" description="NAD-dependent epimerase/dehydratase" evidence="12">
    <location>
        <begin position="21"/>
        <end position="279"/>
    </location>
</feature>
<evidence type="ECO:0000256" key="1">
    <source>
        <dbReference type="ARBA" id="ARBA00000083"/>
    </source>
</evidence>
<dbReference type="Proteomes" id="UP001479436">
    <property type="component" value="Unassembled WGS sequence"/>
</dbReference>
<evidence type="ECO:0000313" key="13">
    <source>
        <dbReference type="EMBL" id="KAK9717842.1"/>
    </source>
</evidence>
<reference evidence="13 14" key="1">
    <citation type="submission" date="2023-04" db="EMBL/GenBank/DDBJ databases">
        <title>Genome of Basidiobolus ranarum AG-B5.</title>
        <authorList>
            <person name="Stajich J.E."/>
            <person name="Carter-House D."/>
            <person name="Gryganskyi A."/>
        </authorList>
    </citation>
    <scope>NUCLEOTIDE SEQUENCE [LARGE SCALE GENOMIC DNA]</scope>
    <source>
        <strain evidence="13 14">AG-B5</strain>
    </source>
</reference>
<organism evidence="13 14">
    <name type="scientific">Basidiobolus ranarum</name>
    <dbReference type="NCBI Taxonomy" id="34480"/>
    <lineage>
        <taxon>Eukaryota</taxon>
        <taxon>Fungi</taxon>
        <taxon>Fungi incertae sedis</taxon>
        <taxon>Zoopagomycota</taxon>
        <taxon>Entomophthoromycotina</taxon>
        <taxon>Basidiobolomycetes</taxon>
        <taxon>Basidiobolales</taxon>
        <taxon>Basidiobolaceae</taxon>
        <taxon>Basidiobolus</taxon>
    </lineage>
</organism>
<comment type="similarity">
    <text evidence="11">Belongs to the NAD(P)-dependent epimerase/dehydratase family.</text>
</comment>
<keyword evidence="11" id="KW-0119">Carbohydrate metabolism</keyword>
<accession>A0ABR2W2E2</accession>
<dbReference type="Pfam" id="PF01370">
    <property type="entry name" value="Epimerase"/>
    <property type="match status" value="1"/>
</dbReference>
<comment type="pathway">
    <text evidence="3 11">Carbohydrate metabolism; galactose metabolism.</text>
</comment>
<comment type="similarity">
    <text evidence="10">In the C-terminal section; belongs to the aldose epimerase family.</text>
</comment>
<keyword evidence="6" id="KW-0299">Galactose metabolism</keyword>